<reference evidence="2" key="1">
    <citation type="submission" date="2017-07" db="EMBL/GenBank/DDBJ databases">
        <title>Comparative genome mining reveals phylogenetic distribution patterns of secondary metabolites in Amycolatopsis.</title>
        <authorList>
            <person name="Adamek M."/>
            <person name="Alanjary M."/>
            <person name="Sales-Ortells H."/>
            <person name="Goodfellow M."/>
            <person name="Bull A.T."/>
            <person name="Kalinowski J."/>
            <person name="Ziemert N."/>
        </authorList>
    </citation>
    <scope>NUCLEOTIDE SEQUENCE [LARGE SCALE GENOMIC DNA]</scope>
    <source>
        <strain evidence="2">H5</strain>
    </source>
</reference>
<dbReference type="RefSeq" id="WP_093946967.1">
    <property type="nucleotide sequence ID" value="NZ_NMUL01000007.1"/>
</dbReference>
<protein>
    <submittedName>
        <fullName evidence="1">Uncharacterized protein</fullName>
    </submittedName>
</protein>
<gene>
    <name evidence="1" type="ORF">CF165_09035</name>
</gene>
<accession>A0A229TEF5</accession>
<comment type="caution">
    <text evidence="1">The sequence shown here is derived from an EMBL/GenBank/DDBJ whole genome shotgun (WGS) entry which is preliminary data.</text>
</comment>
<name>A0A229TEF5_9PSEU</name>
<dbReference type="AlphaFoldDB" id="A0A229TEF5"/>
<sequence>MNAPVTVWTTVTLPGFHCWPAATGRRSYLADRHRHLFRITAHVAVSHDDRDVEFHDLQDVIRAWWGTGARECGSASCEDLARDLWIVLEDGYQLTPTQVDVSEDGESGATVTEAS</sequence>
<proteinExistence type="predicted"/>
<dbReference type="Proteomes" id="UP000215199">
    <property type="component" value="Unassembled WGS sequence"/>
</dbReference>
<evidence type="ECO:0000313" key="1">
    <source>
        <dbReference type="EMBL" id="OXM69642.1"/>
    </source>
</evidence>
<dbReference type="EMBL" id="NMUL01000007">
    <property type="protein sequence ID" value="OXM69642.1"/>
    <property type="molecule type" value="Genomic_DNA"/>
</dbReference>
<organism evidence="1 2">
    <name type="scientific">Amycolatopsis vastitatis</name>
    <dbReference type="NCBI Taxonomy" id="1905142"/>
    <lineage>
        <taxon>Bacteria</taxon>
        <taxon>Bacillati</taxon>
        <taxon>Actinomycetota</taxon>
        <taxon>Actinomycetes</taxon>
        <taxon>Pseudonocardiales</taxon>
        <taxon>Pseudonocardiaceae</taxon>
        <taxon>Amycolatopsis</taxon>
    </lineage>
</organism>
<dbReference type="OrthoDB" id="3625233at2"/>
<keyword evidence="2" id="KW-1185">Reference proteome</keyword>
<evidence type="ECO:0000313" key="2">
    <source>
        <dbReference type="Proteomes" id="UP000215199"/>
    </source>
</evidence>